<dbReference type="PIRSF" id="PIRSF004525">
    <property type="entry name" value="Pilin_peptidase-dep_B_prd"/>
    <property type="match status" value="1"/>
</dbReference>
<gene>
    <name evidence="2" type="ORF">DEB45_06165</name>
</gene>
<organism evidence="2 3">
    <name type="scientific">Alteromonas australica</name>
    <dbReference type="NCBI Taxonomy" id="589873"/>
    <lineage>
        <taxon>Bacteria</taxon>
        <taxon>Pseudomonadati</taxon>
        <taxon>Pseudomonadota</taxon>
        <taxon>Gammaproteobacteria</taxon>
        <taxon>Alteromonadales</taxon>
        <taxon>Alteromonadaceae</taxon>
        <taxon>Alteromonas/Salinimonas group</taxon>
        <taxon>Alteromonas</taxon>
    </lineage>
</organism>
<keyword evidence="1" id="KW-1133">Transmembrane helix</keyword>
<accession>A0A358DX06</accession>
<feature type="transmembrane region" description="Helical" evidence="1">
    <location>
        <begin position="20"/>
        <end position="41"/>
    </location>
</feature>
<sequence>MNASWSAPVLRRNGFTLVELMLSVAIGAAFLTSAITFMLTLGHSMYQIQQQLTLESELRLLTQTLTLQLSRAGYVASSHDTSTLVNQLALNGTLANIHVGHHPNAPQHSCVLFAYDKNKDGAISLASPSEHFGFRLNNKALEFRVAGKSCEASGWHDITDTRKTYVSAFEIKPKQAGQPAWVVTLTLQSAQQAGLTSSRTFLISATNAHPS</sequence>
<keyword evidence="1" id="KW-0812">Transmembrane</keyword>
<dbReference type="Pfam" id="PF07963">
    <property type="entry name" value="N_methyl"/>
    <property type="match status" value="1"/>
</dbReference>
<protein>
    <recommendedName>
        <fullName evidence="4">Prepilin peptidase dependent protein B</fullName>
    </recommendedName>
</protein>
<keyword evidence="1" id="KW-0472">Membrane</keyword>
<evidence type="ECO:0000313" key="3">
    <source>
        <dbReference type="Proteomes" id="UP000264779"/>
    </source>
</evidence>
<name>A0A358DX06_9ALTE</name>
<dbReference type="NCBIfam" id="TIGR02532">
    <property type="entry name" value="IV_pilin_GFxxxE"/>
    <property type="match status" value="1"/>
</dbReference>
<dbReference type="Proteomes" id="UP000264779">
    <property type="component" value="Unassembled WGS sequence"/>
</dbReference>
<evidence type="ECO:0000256" key="1">
    <source>
        <dbReference type="SAM" id="Phobius"/>
    </source>
</evidence>
<evidence type="ECO:0000313" key="2">
    <source>
        <dbReference type="EMBL" id="HBU50824.1"/>
    </source>
</evidence>
<dbReference type="AlphaFoldDB" id="A0A358DX06"/>
<dbReference type="InterPro" id="IPR016419">
    <property type="entry name" value="Prepilin_Pept-dep_B_prd"/>
</dbReference>
<evidence type="ECO:0008006" key="4">
    <source>
        <dbReference type="Google" id="ProtNLM"/>
    </source>
</evidence>
<comment type="caution">
    <text evidence="2">The sequence shown here is derived from an EMBL/GenBank/DDBJ whole genome shotgun (WGS) entry which is preliminary data.</text>
</comment>
<reference evidence="2 3" key="1">
    <citation type="journal article" date="2018" name="Nat. Biotechnol.">
        <title>A standardized bacterial taxonomy based on genome phylogeny substantially revises the tree of life.</title>
        <authorList>
            <person name="Parks D.H."/>
            <person name="Chuvochina M."/>
            <person name="Waite D.W."/>
            <person name="Rinke C."/>
            <person name="Skarshewski A."/>
            <person name="Chaumeil P.A."/>
            <person name="Hugenholtz P."/>
        </authorList>
    </citation>
    <scope>NUCLEOTIDE SEQUENCE [LARGE SCALE GENOMIC DNA]</scope>
    <source>
        <strain evidence="2">UBA11621</strain>
    </source>
</reference>
<proteinExistence type="predicted"/>
<dbReference type="EMBL" id="DONK01000093">
    <property type="protein sequence ID" value="HBU50824.1"/>
    <property type="molecule type" value="Genomic_DNA"/>
</dbReference>
<dbReference type="InterPro" id="IPR012902">
    <property type="entry name" value="N_methyl_site"/>
</dbReference>